<dbReference type="GO" id="GO:0005524">
    <property type="term" value="F:ATP binding"/>
    <property type="evidence" value="ECO:0007669"/>
    <property type="project" value="UniProtKB-KW"/>
</dbReference>
<evidence type="ECO:0000256" key="5">
    <source>
        <dbReference type="ARBA" id="ARBA00022840"/>
    </source>
</evidence>
<dbReference type="PANTHER" id="PTHR43788">
    <property type="entry name" value="DNA2/NAM7 HELICASE FAMILY MEMBER"/>
    <property type="match status" value="1"/>
</dbReference>
<feature type="compositionally biased region" description="Basic and acidic residues" evidence="6">
    <location>
        <begin position="1724"/>
        <end position="1752"/>
    </location>
</feature>
<comment type="similarity">
    <text evidence="1">Belongs to the DNA2/NAM7 helicase family.</text>
</comment>
<organism evidence="9 10">
    <name type="scientific">Thyridium curvatum</name>
    <dbReference type="NCBI Taxonomy" id="1093900"/>
    <lineage>
        <taxon>Eukaryota</taxon>
        <taxon>Fungi</taxon>
        <taxon>Dikarya</taxon>
        <taxon>Ascomycota</taxon>
        <taxon>Pezizomycotina</taxon>
        <taxon>Sordariomycetes</taxon>
        <taxon>Sordariomycetidae</taxon>
        <taxon>Thyridiales</taxon>
        <taxon>Thyridiaceae</taxon>
        <taxon>Thyridium</taxon>
    </lineage>
</organism>
<feature type="region of interest" description="Disordered" evidence="6">
    <location>
        <begin position="1464"/>
        <end position="1495"/>
    </location>
</feature>
<protein>
    <submittedName>
        <fullName evidence="9">Uncharacterized protein</fullName>
    </submittedName>
</protein>
<feature type="compositionally biased region" description="Basic and acidic residues" evidence="6">
    <location>
        <begin position="116"/>
        <end position="128"/>
    </location>
</feature>
<keyword evidence="10" id="KW-1185">Reference proteome</keyword>
<evidence type="ECO:0000313" key="10">
    <source>
        <dbReference type="Proteomes" id="UP000319257"/>
    </source>
</evidence>
<feature type="compositionally biased region" description="Polar residues" evidence="6">
    <location>
        <begin position="183"/>
        <end position="192"/>
    </location>
</feature>
<sequence>MPPSPKEPASMDDVPVEFANVMGIPVAPYGQAATPKGTPSTQHAGGTPLPTDHSMAKFMKEYQATQAEELALAHVLGQDPTHSQAKQLAAERRQEALREADKRVAAREALLGETEEQQKERRQLRDKASVGDYTYEPFASLEINRQYAQDHLDKEARREHARQKRKAMVTRLIGPEEAREAALQNTATNAEDSQYEHEEDASTSHVDGNDDFIVKITDSTDARDLADQALRMRYDDNGVPLSRNDSGKFPCLLAHDGHFVVPYDEAHVAKIGNVSTNGFRTLIQYKCPEYGYGEVVIMYGLSLRNNMHWFARSTIFFRGIPARPELAHLTPEQTRERFPNADVLELQAAFRGTFAVRKGKQILKFDNEEARTLLACPKKDMFMKICTTLRDMWQQDEVRLELFSDPALPGAAHTFSRFQHSWHAQFLDDPLEPLFLGCPKKRKLDIGTMQDDIIFDHAEPAVNYFQSVDHRAAVLAYGAKAEFDYDSAIATELVDKPCKAVFFPAHPTDKDEPVRHYYVVVNEPDGLELMPVVGESVRFSIQSHPITIPAPPESEFSQVEIQTRIQDHILKAYGNAAHEHDENQARATVVMAFLDIFNGPENLARQFAETSATNMTRRLKIPGTETEEEKPAETNTEYDERVLEFVKGGMEDNTLKAPEFDNSPATPYWHATRIEPPLQLAEMPGVFLLANVPRHPKWPKKSPLTRPLLDFSKIRRVPFFSTVDGMVRAAQKNPRLSETITILRRTQNDTLKAELDGIKFAGTQASVDDLTFSKWCLDFQQEPPSHNIASLFPMIGSVIDAVSSGRSPEPGSLLQKFVKEFKALDDCQRSAVMSLKNAPFGWINILGVPGSGKTRLVLFTILAALAEEFDPDKAKDTVHHPSDLMSEVEKEIALRNEDEDKKDASALEALGQTSMGSGGWTRGGNSNEYRTKTAPRRPKICIVGNNNTQLNFLADRAAKYAEKLGVKAKIVRLNSWMREEKFLNNVNRQDDAVSFADLVSSNVELQKMYRDLEANGVFNKTYYGDGRGVAEIVSAKVVANQAAYGSLLAHRDSMFNDPDLFDENKAEYKRQCEELLVQTVEEADILFATPVALHKYKNGHDLPIDIIVVDEASRMEEGLLLSVLACAPDHVFGMLDGDPAQINPLAKSSSSHDNKDETLRFVSAFAPQLKVSFQQRWANCGAPVLYLNNNFRAKGGLVSLPSKQFYRGRMVAGHPQPSNDPVTLGVRRFLTHLRREAPRGSRLLISLQGEDEVPLGTSFTNPASAIYIRELVADIFRHNLCSKLPSTEQDGQRMSIMIITPYSGQRLLIRQKLRGLSSKEWVPELVSVRTHFTSMGDEADFVIIDNVRSSGVGHTGQSNIINTMDTRARHATVWILSGPMLKRSKNKNQTKLFKYFTWHKEQNAVLEVRGEHYVDLCTTCYQTHKGKCKTKPRCSNCDRQHHVRNCLQDVTSPLTELVPYTIEGTSDSLKEQPSTQGMTSSRPKKRGARTRAEMRGLSVDRPTADKALTPRQQKIMTLADEYRGSTSIADVRAGIGCPEDNLSVPWKKCLPCGKPRPARNFDEASDTCKTCKGDTETPKHRVCMNCGKATLDEEFVDAQTKQEYWQCLSCRVTMGGTCERVLVIETDEHMILIDTVPGKPSQCFDSVLFDNDGSEIMRPQWIPNRNWDGVWHRDLELDDLETPYKQPAEGPGENAPEKRSHYEDTQPLQQPEEDNSLQQSQDESVQHSQDKSAEEPQEDKSAEEPQEDKSAEEPQEDNSAEEPQEDNSVQESEEDESVVPREQDNSVEPWEQGGSGPATVW</sequence>
<feature type="region of interest" description="Disordered" evidence="6">
    <location>
        <begin position="1682"/>
        <end position="1801"/>
    </location>
</feature>
<feature type="compositionally biased region" description="Acidic residues" evidence="6">
    <location>
        <begin position="1753"/>
        <end position="1765"/>
    </location>
</feature>
<feature type="region of interest" description="Disordered" evidence="6">
    <location>
        <begin position="28"/>
        <end position="48"/>
    </location>
</feature>
<dbReference type="STRING" id="1093900.A0A507B453"/>
<dbReference type="OrthoDB" id="4693008at2759"/>
<dbReference type="SUPFAM" id="SSF52540">
    <property type="entry name" value="P-loop containing nucleoside triphosphate hydrolases"/>
    <property type="match status" value="1"/>
</dbReference>
<keyword evidence="5" id="KW-0067">ATP-binding</keyword>
<feature type="region of interest" description="Disordered" evidence="6">
    <location>
        <begin position="182"/>
        <end position="208"/>
    </location>
</feature>
<evidence type="ECO:0000256" key="2">
    <source>
        <dbReference type="ARBA" id="ARBA00022741"/>
    </source>
</evidence>
<dbReference type="InterPro" id="IPR027417">
    <property type="entry name" value="P-loop_NTPase"/>
</dbReference>
<comment type="caution">
    <text evidence="9">The sequence shown here is derived from an EMBL/GenBank/DDBJ whole genome shotgun (WGS) entry which is preliminary data.</text>
</comment>
<evidence type="ECO:0000259" key="8">
    <source>
        <dbReference type="Pfam" id="PF13087"/>
    </source>
</evidence>
<feature type="compositionally biased region" description="Basic and acidic residues" evidence="6">
    <location>
        <begin position="1695"/>
        <end position="1704"/>
    </location>
</feature>
<feature type="domain" description="DNA2/NAM7 helicase-like C-terminal" evidence="8">
    <location>
        <begin position="1170"/>
        <end position="1373"/>
    </location>
</feature>
<dbReference type="InterPro" id="IPR041677">
    <property type="entry name" value="DNA2/NAM7_AAA_11"/>
</dbReference>
<evidence type="ECO:0000256" key="3">
    <source>
        <dbReference type="ARBA" id="ARBA00022801"/>
    </source>
</evidence>
<evidence type="ECO:0000259" key="7">
    <source>
        <dbReference type="Pfam" id="PF13086"/>
    </source>
</evidence>
<feature type="region of interest" description="Disordered" evidence="6">
    <location>
        <begin position="109"/>
        <end position="128"/>
    </location>
</feature>
<dbReference type="RefSeq" id="XP_030993091.1">
    <property type="nucleotide sequence ID" value="XM_031134814.1"/>
</dbReference>
<reference evidence="9 10" key="1">
    <citation type="submission" date="2019-06" db="EMBL/GenBank/DDBJ databases">
        <title>Draft genome sequence of the filamentous fungus Phialemoniopsis curvata isolated from diesel fuel.</title>
        <authorList>
            <person name="Varaljay V.A."/>
            <person name="Lyon W.J."/>
            <person name="Crouch A.L."/>
            <person name="Drake C.E."/>
            <person name="Hollomon J.M."/>
            <person name="Nadeau L.J."/>
            <person name="Nunn H.S."/>
            <person name="Stevenson B.S."/>
            <person name="Bojanowski C.L."/>
            <person name="Crookes-Goodson W.J."/>
        </authorList>
    </citation>
    <scope>NUCLEOTIDE SEQUENCE [LARGE SCALE GENOMIC DNA]</scope>
    <source>
        <strain evidence="9 10">D216</strain>
    </source>
</reference>
<keyword evidence="3" id="KW-0378">Hydrolase</keyword>
<dbReference type="Proteomes" id="UP000319257">
    <property type="component" value="Unassembled WGS sequence"/>
</dbReference>
<feature type="compositionally biased region" description="Polar residues" evidence="6">
    <location>
        <begin position="1464"/>
        <end position="1481"/>
    </location>
</feature>
<dbReference type="InParanoid" id="A0A507B453"/>
<dbReference type="EMBL" id="SKBQ01000004">
    <property type="protein sequence ID" value="TPX11380.1"/>
    <property type="molecule type" value="Genomic_DNA"/>
</dbReference>
<proteinExistence type="inferred from homology"/>
<evidence type="ECO:0000256" key="6">
    <source>
        <dbReference type="SAM" id="MobiDB-lite"/>
    </source>
</evidence>
<dbReference type="PANTHER" id="PTHR43788:SF8">
    <property type="entry name" value="DNA-BINDING PROTEIN SMUBP-2"/>
    <property type="match status" value="1"/>
</dbReference>
<dbReference type="PROSITE" id="PS50096">
    <property type="entry name" value="IQ"/>
    <property type="match status" value="1"/>
</dbReference>
<dbReference type="Pfam" id="PF13086">
    <property type="entry name" value="AAA_11"/>
    <property type="match status" value="1"/>
</dbReference>
<evidence type="ECO:0000313" key="9">
    <source>
        <dbReference type="EMBL" id="TPX11380.1"/>
    </source>
</evidence>
<dbReference type="GO" id="GO:0016787">
    <property type="term" value="F:hydrolase activity"/>
    <property type="evidence" value="ECO:0007669"/>
    <property type="project" value="UniProtKB-KW"/>
</dbReference>
<evidence type="ECO:0000256" key="4">
    <source>
        <dbReference type="ARBA" id="ARBA00022806"/>
    </source>
</evidence>
<accession>A0A507B453</accession>
<name>A0A507B453_9PEZI</name>
<dbReference type="GO" id="GO:0043139">
    <property type="term" value="F:5'-3' DNA helicase activity"/>
    <property type="evidence" value="ECO:0007669"/>
    <property type="project" value="TreeGrafter"/>
</dbReference>
<feature type="domain" description="DNA2/NAM7 helicase helicase" evidence="7">
    <location>
        <begin position="824"/>
        <end position="1148"/>
    </location>
</feature>
<dbReference type="Pfam" id="PF13087">
    <property type="entry name" value="AAA_12"/>
    <property type="match status" value="1"/>
</dbReference>
<dbReference type="InterPro" id="IPR050534">
    <property type="entry name" value="Coronavir_polyprotein_1ab"/>
</dbReference>
<evidence type="ECO:0000256" key="1">
    <source>
        <dbReference type="ARBA" id="ARBA00007913"/>
    </source>
</evidence>
<gene>
    <name evidence="9" type="ORF">E0L32_001198</name>
</gene>
<feature type="region of interest" description="Disordered" evidence="6">
    <location>
        <begin position="912"/>
        <end position="932"/>
    </location>
</feature>
<keyword evidence="4" id="KW-0347">Helicase</keyword>
<dbReference type="Gene3D" id="3.40.50.300">
    <property type="entry name" value="P-loop containing nucleotide triphosphate hydrolases"/>
    <property type="match status" value="2"/>
</dbReference>
<keyword evidence="2" id="KW-0547">Nucleotide-binding</keyword>
<dbReference type="InterPro" id="IPR041679">
    <property type="entry name" value="DNA2/NAM7-like_C"/>
</dbReference>
<dbReference type="GeneID" id="41968645"/>